<dbReference type="Pfam" id="PF18003">
    <property type="entry name" value="DUF3823_C"/>
    <property type="match status" value="1"/>
</dbReference>
<feature type="domain" description="DUF3823" evidence="2">
    <location>
        <begin position="35"/>
        <end position="121"/>
    </location>
</feature>
<accession>A0A3N0EJ94</accession>
<evidence type="ECO:0000313" key="4">
    <source>
        <dbReference type="EMBL" id="RNL87844.1"/>
    </source>
</evidence>
<evidence type="ECO:0000313" key="5">
    <source>
        <dbReference type="Proteomes" id="UP000267469"/>
    </source>
</evidence>
<feature type="chain" id="PRO_5018250193" evidence="1">
    <location>
        <begin position="25"/>
        <end position="228"/>
    </location>
</feature>
<name>A0A3N0EJ94_SINP1</name>
<evidence type="ECO:0000259" key="2">
    <source>
        <dbReference type="Pfam" id="PF12866"/>
    </source>
</evidence>
<dbReference type="Pfam" id="PF12866">
    <property type="entry name" value="DUF3823"/>
    <property type="match status" value="1"/>
</dbReference>
<dbReference type="Gene3D" id="2.60.40.2060">
    <property type="match status" value="1"/>
</dbReference>
<dbReference type="OrthoDB" id="1433240at2"/>
<dbReference type="InterPro" id="IPR024278">
    <property type="entry name" value="DUF3823_N"/>
</dbReference>
<comment type="caution">
    <text evidence="4">The sequence shown here is derived from an EMBL/GenBank/DDBJ whole genome shotgun (WGS) entry which is preliminary data.</text>
</comment>
<proteinExistence type="predicted"/>
<dbReference type="Proteomes" id="UP000267469">
    <property type="component" value="Unassembled WGS sequence"/>
</dbReference>
<sequence>MNAINKNITRLVLALCLITLVAGCDYDNFEEPAAVLEGNVVYEGQPVGVRTNGPQLELWQDGYALDKNIPVYIAQDGSYSVSLFNGEYKMVVKEGGPWVPELNDTIVIRVNGRTEFDVPVTPYFTVNNESFQVNGNSVTVNFTIEKIVETTNLQSVNIYFGTAVLTDQNKNEYVANVDIGSITTGQPTTVSIDIPEHLQGAGYLFARIGVRSTQANEFYYSHVEKIEL</sequence>
<dbReference type="RefSeq" id="WP_123215761.1">
    <property type="nucleotide sequence ID" value="NZ_RJTM01000068.1"/>
</dbReference>
<protein>
    <submittedName>
        <fullName evidence="4">DUF3823 domain-containing protein</fullName>
    </submittedName>
</protein>
<dbReference type="AlphaFoldDB" id="A0A3N0EJ94"/>
<dbReference type="InterPro" id="IPR041186">
    <property type="entry name" value="DUF3823_C"/>
</dbReference>
<evidence type="ECO:0000259" key="3">
    <source>
        <dbReference type="Pfam" id="PF18003"/>
    </source>
</evidence>
<evidence type="ECO:0000256" key="1">
    <source>
        <dbReference type="SAM" id="SignalP"/>
    </source>
</evidence>
<feature type="signal peptide" evidence="1">
    <location>
        <begin position="1"/>
        <end position="24"/>
    </location>
</feature>
<keyword evidence="5" id="KW-1185">Reference proteome</keyword>
<dbReference type="EMBL" id="RJTM01000068">
    <property type="protein sequence ID" value="RNL87844.1"/>
    <property type="molecule type" value="Genomic_DNA"/>
</dbReference>
<dbReference type="PROSITE" id="PS51257">
    <property type="entry name" value="PROKAR_LIPOPROTEIN"/>
    <property type="match status" value="1"/>
</dbReference>
<dbReference type="Gene3D" id="2.60.40.1120">
    <property type="entry name" value="Carboxypeptidase-like, regulatory domain"/>
    <property type="match status" value="1"/>
</dbReference>
<gene>
    <name evidence="4" type="ORF">ED312_09450</name>
</gene>
<feature type="domain" description="DUF3823" evidence="3">
    <location>
        <begin position="124"/>
        <end position="225"/>
    </location>
</feature>
<organism evidence="4 5">
    <name type="scientific">Sinomicrobium pectinilyticum</name>
    <dbReference type="NCBI Taxonomy" id="1084421"/>
    <lineage>
        <taxon>Bacteria</taxon>
        <taxon>Pseudomonadati</taxon>
        <taxon>Bacteroidota</taxon>
        <taxon>Flavobacteriia</taxon>
        <taxon>Flavobacteriales</taxon>
        <taxon>Flavobacteriaceae</taxon>
        <taxon>Sinomicrobium</taxon>
    </lineage>
</organism>
<reference evidence="4 5" key="1">
    <citation type="submission" date="2018-10" db="EMBL/GenBank/DDBJ databases">
        <title>Sinomicrobium pectinilyticum sp. nov., a pectinase-producing bacterium isolated from alkaline and saline soil, and emended description of the genus Sinomicrobium.</title>
        <authorList>
            <person name="Cheng B."/>
            <person name="Li C."/>
            <person name="Lai Q."/>
            <person name="Du M."/>
            <person name="Shao Z."/>
            <person name="Xu P."/>
            <person name="Yang C."/>
        </authorList>
    </citation>
    <scope>NUCLEOTIDE SEQUENCE [LARGE SCALE GENOMIC DNA]</scope>
    <source>
        <strain evidence="4 5">5DNS001</strain>
    </source>
</reference>
<keyword evidence="1" id="KW-0732">Signal</keyword>